<dbReference type="STRING" id="366584.SAMN05216377_12211"/>
<sequence>MPYAQVAEFAAAGLGTWRVPASHGGPDGGLVELFRFLIDLAEADPNVAQGLRSHLAFVENLRRSPDPTARTRWFPPILGGALVGAASGEIGAPQGVMRTRLRRDGDRWRVTGDKFYTTGTLFAELISVTALDEADEFVSFVVPADRAGVERLDDWDGIGQRLTASGSTLFRDVEVFADEFLPSHKSTGKRPKVSPFFQLYLAAVQVGIARNAVADAVEYARRKARPIKHAGVASSLEDPYVRESVGDMAARAYGAEAAVLRAAEAVAAAEADPAAADPGEEDRLRAASLEVSQAHYVATEATLAVAERLFDVGGASTAQRSHNLDRHWRNARTIANHNPRAHKAAVVGGWLLAGEEPPITGFF</sequence>
<dbReference type="SUPFAM" id="SSF47203">
    <property type="entry name" value="Acyl-CoA dehydrogenase C-terminal domain-like"/>
    <property type="match status" value="1"/>
</dbReference>
<dbReference type="Gene3D" id="2.40.110.10">
    <property type="entry name" value="Butyryl-CoA Dehydrogenase, subunit A, domain 2"/>
    <property type="match status" value="1"/>
</dbReference>
<keyword evidence="1" id="KW-0560">Oxidoreductase</keyword>
<accession>A0A1G8C6A5</accession>
<keyword evidence="4" id="KW-1185">Reference proteome</keyword>
<dbReference type="InterPro" id="IPR046373">
    <property type="entry name" value="Acyl-CoA_Oxase/DH_mid-dom_sf"/>
</dbReference>
<dbReference type="EMBL" id="FNBE01000022">
    <property type="protein sequence ID" value="SDH40925.1"/>
    <property type="molecule type" value="Genomic_DNA"/>
</dbReference>
<gene>
    <name evidence="3" type="ORF">SAMN05216377_12211</name>
</gene>
<reference evidence="3 4" key="1">
    <citation type="submission" date="2016-10" db="EMBL/GenBank/DDBJ databases">
        <authorList>
            <person name="de Groot N.N."/>
        </authorList>
    </citation>
    <scope>NUCLEOTIDE SEQUENCE [LARGE SCALE GENOMIC DNA]</scope>
    <source>
        <strain evidence="3 4">CGMCC 4.3143</strain>
    </source>
</reference>
<dbReference type="InterPro" id="IPR009100">
    <property type="entry name" value="AcylCoA_DH/oxidase_NM_dom_sf"/>
</dbReference>
<dbReference type="Gene3D" id="1.20.140.10">
    <property type="entry name" value="Butyryl-CoA Dehydrogenase, subunit A, domain 3"/>
    <property type="match status" value="1"/>
</dbReference>
<dbReference type="InterPro" id="IPR036250">
    <property type="entry name" value="AcylCo_DH-like_C"/>
</dbReference>
<dbReference type="GO" id="GO:0050660">
    <property type="term" value="F:flavin adenine dinucleotide binding"/>
    <property type="evidence" value="ECO:0007669"/>
    <property type="project" value="InterPro"/>
</dbReference>
<evidence type="ECO:0000313" key="4">
    <source>
        <dbReference type="Proteomes" id="UP000198967"/>
    </source>
</evidence>
<dbReference type="Pfam" id="PF08028">
    <property type="entry name" value="Acyl-CoA_dh_2"/>
    <property type="match status" value="1"/>
</dbReference>
<dbReference type="GO" id="GO:0006552">
    <property type="term" value="P:L-leucine catabolic process"/>
    <property type="evidence" value="ECO:0007669"/>
    <property type="project" value="TreeGrafter"/>
</dbReference>
<dbReference type="Gene3D" id="1.10.540.10">
    <property type="entry name" value="Acyl-CoA dehydrogenase/oxidase, N-terminal domain"/>
    <property type="match status" value="1"/>
</dbReference>
<dbReference type="AlphaFoldDB" id="A0A1G8C6A5"/>
<dbReference type="InterPro" id="IPR037069">
    <property type="entry name" value="AcylCoA_DH/ox_N_sf"/>
</dbReference>
<dbReference type="PIRSF" id="PIRSF016578">
    <property type="entry name" value="HsaA"/>
    <property type="match status" value="1"/>
</dbReference>
<dbReference type="GO" id="GO:0008470">
    <property type="term" value="F:3-methylbutanoyl-CoA dehydrogenase activity"/>
    <property type="evidence" value="ECO:0007669"/>
    <property type="project" value="TreeGrafter"/>
</dbReference>
<protein>
    <submittedName>
        <fullName evidence="3">Acyl-CoA dehydrogenase</fullName>
    </submittedName>
</protein>
<feature type="domain" description="Acyl-CoA dehydrogenase C-terminal" evidence="2">
    <location>
        <begin position="200"/>
        <end position="337"/>
    </location>
</feature>
<dbReference type="InterPro" id="IPR013107">
    <property type="entry name" value="Acyl-CoA_DH_C"/>
</dbReference>
<dbReference type="PANTHER" id="PTHR43884">
    <property type="entry name" value="ACYL-COA DEHYDROGENASE"/>
    <property type="match status" value="1"/>
</dbReference>
<dbReference type="PANTHER" id="PTHR43884:SF12">
    <property type="entry name" value="ISOVALERYL-COA DEHYDROGENASE, MITOCHONDRIAL-RELATED"/>
    <property type="match status" value="1"/>
</dbReference>
<evidence type="ECO:0000313" key="3">
    <source>
        <dbReference type="EMBL" id="SDH40925.1"/>
    </source>
</evidence>
<dbReference type="Proteomes" id="UP000198967">
    <property type="component" value="Unassembled WGS sequence"/>
</dbReference>
<name>A0A1G8C6A5_PSEOR</name>
<proteinExistence type="predicted"/>
<evidence type="ECO:0000259" key="2">
    <source>
        <dbReference type="Pfam" id="PF08028"/>
    </source>
</evidence>
<organism evidence="3 4">
    <name type="scientific">Pseudonocardia oroxyli</name>
    <dbReference type="NCBI Taxonomy" id="366584"/>
    <lineage>
        <taxon>Bacteria</taxon>
        <taxon>Bacillati</taxon>
        <taxon>Actinomycetota</taxon>
        <taxon>Actinomycetes</taxon>
        <taxon>Pseudonocardiales</taxon>
        <taxon>Pseudonocardiaceae</taxon>
        <taxon>Pseudonocardia</taxon>
    </lineage>
</organism>
<dbReference type="SUPFAM" id="SSF56645">
    <property type="entry name" value="Acyl-CoA dehydrogenase NM domain-like"/>
    <property type="match status" value="1"/>
</dbReference>
<evidence type="ECO:0000256" key="1">
    <source>
        <dbReference type="ARBA" id="ARBA00023002"/>
    </source>
</evidence>